<dbReference type="SUPFAM" id="SSF52540">
    <property type="entry name" value="P-loop containing nucleoside triphosphate hydrolases"/>
    <property type="match status" value="1"/>
</dbReference>
<dbReference type="PANTHER" id="PTHR22683">
    <property type="entry name" value="SPORULATION PROTEIN RELATED"/>
    <property type="match status" value="1"/>
</dbReference>
<dbReference type="InterPro" id="IPR002543">
    <property type="entry name" value="FtsK_dom"/>
</dbReference>
<keyword evidence="6" id="KW-1185">Reference proteome</keyword>
<sequence>MGKTDRVRAEVRALDEQLAGRRRRMAGLVALADRSRTEVQEAGARALGRVDQELQRAALEQSPPHALPWDHQAWTGWTPDGRAGDRRRLRLGTHLDRRRGDDLRVADTVGFVGSGRSLLITSRGPEQAAVAQDLLQSLVVRLALMFPDQASFVLLEAAHSGGPLVRMARSLHRAETASSRDKARAALEAVTGRIERVGADHLSSTRPTFEHLPEREQLDLGLQFVVASEFPTRLGDREIEMLDVAASDGPEKGTYCIVHWDLDEEMPITVRRAPFAAATRVDVGERQGTLAGAVPTTTRFDGPPTDAEARLGGIERVEPSSRAVTWDEVAVPAEQVWQGDARRGVTTPLARGGAGDDWISVTFGTDAQGELVSHGVVAGRTGSGKSRLLHALLCGLAVRYDPLDLAFYLIDGKSGLEFEPYRALPHARVVSLHTAPALARSVLHELEAEMGRRAGIFTDAGVNDLVTYRQREGSVRLPRVLCVIDEFQEVFDEGGEDEGMRLLNVLTTQGRAYGIHVLLASQSFQPSGLRGAGKFYGNVALRMALALDRSELEAVDLFGGAPGRQTVLDTCTTAGRVVVNDRGGRVEGNHPGRFALVDDTQLPAVVADMAARARDEGRARAPVVFHGAQAPRVSEHPLVVDSRALAGWRDEAALTEVARRPCSQRGLGHERWQAGERPVLAALGRAQDVHGQTSAALRRAQGENIVLVGADEPERIGMLLGALAVMATAHGPDRVRFAVLDRSLPGAESAHLLTDAVASLTADRHQARLVGPSGGATPIPVEEGPAAEEALVRELADEVERRAALPEAEVAAEPSIVFVGHDLDRCDALRQIDDAYGSTESELGARLSVVLTKGPSVGVHALLSFGFVSAAKSVVGDTGINRSFRHRVALAMSDDESFDLLRSSAASRLPRARGEGGRREAVTALYLDRQTNAEVAFTPYTAFSRGPGDDGIADDVARVAAVVGRWAVA</sequence>
<evidence type="ECO:0000259" key="4">
    <source>
        <dbReference type="PROSITE" id="PS50901"/>
    </source>
</evidence>
<dbReference type="PROSITE" id="PS50901">
    <property type="entry name" value="FTSK"/>
    <property type="match status" value="1"/>
</dbReference>
<dbReference type="GO" id="GO:0003677">
    <property type="term" value="F:DNA binding"/>
    <property type="evidence" value="ECO:0007669"/>
    <property type="project" value="InterPro"/>
</dbReference>
<dbReference type="KEGG" id="ima:PO878_08515"/>
<protein>
    <submittedName>
        <fullName evidence="5">FtsK/SpoIIIE domain-containing protein</fullName>
    </submittedName>
</protein>
<feature type="domain" description="FtsK" evidence="4">
    <location>
        <begin position="358"/>
        <end position="554"/>
    </location>
</feature>
<dbReference type="Proteomes" id="UP001216390">
    <property type="component" value="Chromosome"/>
</dbReference>
<feature type="binding site" evidence="3">
    <location>
        <begin position="379"/>
        <end position="386"/>
    </location>
    <ligand>
        <name>ATP</name>
        <dbReference type="ChEBI" id="CHEBI:30616"/>
    </ligand>
</feature>
<dbReference type="InterPro" id="IPR027417">
    <property type="entry name" value="P-loop_NTPase"/>
</dbReference>
<dbReference type="EMBL" id="CP116942">
    <property type="protein sequence ID" value="WCO68766.1"/>
    <property type="molecule type" value="Genomic_DNA"/>
</dbReference>
<dbReference type="AlphaFoldDB" id="A0AAF0BSR7"/>
<dbReference type="PANTHER" id="PTHR22683:SF41">
    <property type="entry name" value="DNA TRANSLOCASE FTSK"/>
    <property type="match status" value="1"/>
</dbReference>
<name>A0AAF0BSR7_9ACTN</name>
<evidence type="ECO:0000256" key="2">
    <source>
        <dbReference type="ARBA" id="ARBA00022840"/>
    </source>
</evidence>
<evidence type="ECO:0000256" key="1">
    <source>
        <dbReference type="ARBA" id="ARBA00022741"/>
    </source>
</evidence>
<keyword evidence="2 3" id="KW-0067">ATP-binding</keyword>
<reference evidence="5" key="1">
    <citation type="submission" date="2023-01" db="EMBL/GenBank/DDBJ databases">
        <title>The diversity of Class Acidimicrobiia in South China Sea sediment environments and the proposal of Iamia marina sp. nov., a novel species of the genus Iamia.</title>
        <authorList>
            <person name="He Y."/>
            <person name="Tian X."/>
        </authorList>
    </citation>
    <scope>NUCLEOTIDE SEQUENCE</scope>
    <source>
        <strain evidence="5">DSM 19957</strain>
    </source>
</reference>
<evidence type="ECO:0000313" key="5">
    <source>
        <dbReference type="EMBL" id="WCO68766.1"/>
    </source>
</evidence>
<dbReference type="GO" id="GO:0005524">
    <property type="term" value="F:ATP binding"/>
    <property type="evidence" value="ECO:0007669"/>
    <property type="project" value="UniProtKB-UniRule"/>
</dbReference>
<evidence type="ECO:0000313" key="6">
    <source>
        <dbReference type="Proteomes" id="UP001216390"/>
    </source>
</evidence>
<keyword evidence="1 3" id="KW-0547">Nucleotide-binding</keyword>
<gene>
    <name evidence="5" type="ORF">PO878_08515</name>
</gene>
<dbReference type="Gene3D" id="3.40.50.300">
    <property type="entry name" value="P-loop containing nucleotide triphosphate hydrolases"/>
    <property type="match status" value="2"/>
</dbReference>
<dbReference type="Pfam" id="PF01580">
    <property type="entry name" value="FtsK_SpoIIIE"/>
    <property type="match status" value="1"/>
</dbReference>
<organism evidence="5 6">
    <name type="scientific">Iamia majanohamensis</name>
    <dbReference type="NCBI Taxonomy" id="467976"/>
    <lineage>
        <taxon>Bacteria</taxon>
        <taxon>Bacillati</taxon>
        <taxon>Actinomycetota</taxon>
        <taxon>Acidimicrobiia</taxon>
        <taxon>Acidimicrobiales</taxon>
        <taxon>Iamiaceae</taxon>
        <taxon>Iamia</taxon>
    </lineage>
</organism>
<accession>A0AAF0BSR7</accession>
<proteinExistence type="predicted"/>
<evidence type="ECO:0000256" key="3">
    <source>
        <dbReference type="PROSITE-ProRule" id="PRU00289"/>
    </source>
</evidence>
<dbReference type="RefSeq" id="WP_272738282.1">
    <property type="nucleotide sequence ID" value="NZ_CP116942.1"/>
</dbReference>
<dbReference type="InterPro" id="IPR050206">
    <property type="entry name" value="FtsK/SpoIIIE/SftA"/>
</dbReference>